<evidence type="ECO:0000256" key="1">
    <source>
        <dbReference type="SAM" id="MobiDB-lite"/>
    </source>
</evidence>
<evidence type="ECO:0000313" key="2">
    <source>
        <dbReference type="EMBL" id="CAB3804166.1"/>
    </source>
</evidence>
<protein>
    <submittedName>
        <fullName evidence="2">Uncharacterized protein</fullName>
    </submittedName>
</protein>
<feature type="compositionally biased region" description="Polar residues" evidence="1">
    <location>
        <begin position="1"/>
        <end position="13"/>
    </location>
</feature>
<accession>A0A6S7BL78</accession>
<dbReference type="Proteomes" id="UP000494115">
    <property type="component" value="Unassembled WGS sequence"/>
</dbReference>
<organism evidence="2 3">
    <name type="scientific">Pararobbsia alpina</name>
    <dbReference type="NCBI Taxonomy" id="621374"/>
    <lineage>
        <taxon>Bacteria</taxon>
        <taxon>Pseudomonadati</taxon>
        <taxon>Pseudomonadota</taxon>
        <taxon>Betaproteobacteria</taxon>
        <taxon>Burkholderiales</taxon>
        <taxon>Burkholderiaceae</taxon>
        <taxon>Pararobbsia</taxon>
    </lineage>
</organism>
<sequence length="68" mass="7132">MPNVRASSATTGTMRGPSDAPFSRLPSMRTIAVVVDISLPFDSSANWPQEDIAGTVGVCDAALRLLGR</sequence>
<evidence type="ECO:0000313" key="3">
    <source>
        <dbReference type="Proteomes" id="UP000494115"/>
    </source>
</evidence>
<name>A0A6S7BL78_9BURK</name>
<keyword evidence="3" id="KW-1185">Reference proteome</keyword>
<feature type="region of interest" description="Disordered" evidence="1">
    <location>
        <begin position="1"/>
        <end position="23"/>
    </location>
</feature>
<gene>
    <name evidence="2" type="ORF">LMG28138_05477</name>
</gene>
<dbReference type="EMBL" id="CADIKM010000061">
    <property type="protein sequence ID" value="CAB3804166.1"/>
    <property type="molecule type" value="Genomic_DNA"/>
</dbReference>
<proteinExistence type="predicted"/>
<reference evidence="2 3" key="1">
    <citation type="submission" date="2020-04" db="EMBL/GenBank/DDBJ databases">
        <authorList>
            <person name="De Canck E."/>
        </authorList>
    </citation>
    <scope>NUCLEOTIDE SEQUENCE [LARGE SCALE GENOMIC DNA]</scope>
    <source>
        <strain evidence="2 3">LMG 28138</strain>
    </source>
</reference>
<dbReference type="AlphaFoldDB" id="A0A6S7BL78"/>